<dbReference type="GO" id="GO:0030245">
    <property type="term" value="P:cellulose catabolic process"/>
    <property type="evidence" value="ECO:0007669"/>
    <property type="project" value="UniProtKB-KW"/>
</dbReference>
<feature type="active site" description="Proton acceptor" evidence="1">
    <location>
        <position position="363"/>
    </location>
</feature>
<dbReference type="STRING" id="29539.SAMN02745716_1194"/>
<dbReference type="InterPro" id="IPR016288">
    <property type="entry name" value="Beta_cellobiohydrolase"/>
</dbReference>
<dbReference type="RefSeq" id="WP_093117094.1">
    <property type="nucleotide sequence ID" value="NZ_FNWJ01000001.1"/>
</dbReference>
<keyword evidence="3" id="KW-0119">Carbohydrate metabolism</keyword>
<dbReference type="Proteomes" id="UP000222056">
    <property type="component" value="Unassembled WGS sequence"/>
</dbReference>
<name>A0A1H6FPF4_THEAL</name>
<feature type="chain" id="PRO_5013422804" description="Glucanase" evidence="3">
    <location>
        <begin position="26"/>
        <end position="398"/>
    </location>
</feature>
<evidence type="ECO:0000256" key="3">
    <source>
        <dbReference type="RuleBase" id="RU361186"/>
    </source>
</evidence>
<feature type="active site" description="Proton donor" evidence="1">
    <location>
        <position position="207"/>
    </location>
</feature>
<accession>A0A1H6FPF4</accession>
<dbReference type="InterPro" id="IPR036434">
    <property type="entry name" value="Beta_cellobiohydrolase_sf"/>
</dbReference>
<feature type="signal peptide" evidence="3">
    <location>
        <begin position="1"/>
        <end position="25"/>
    </location>
</feature>
<dbReference type="AlphaFoldDB" id="A0A1H6FPF4"/>
<keyword evidence="3" id="KW-0136">Cellulose degradation</keyword>
<dbReference type="PIRSF" id="PIRSF001100">
    <property type="entry name" value="Beta_cellobiohydrolase"/>
    <property type="match status" value="1"/>
</dbReference>
<dbReference type="GO" id="GO:0004553">
    <property type="term" value="F:hydrolase activity, hydrolyzing O-glycosyl compounds"/>
    <property type="evidence" value="ECO:0007669"/>
    <property type="project" value="InterPro"/>
</dbReference>
<keyword evidence="3" id="KW-0378">Hydrolase</keyword>
<keyword evidence="3" id="KW-0624">Polysaccharide degradation</keyword>
<keyword evidence="3" id="KW-0732">Signal</keyword>
<dbReference type="Pfam" id="PF01341">
    <property type="entry name" value="Glyco_hydro_6"/>
    <property type="match status" value="1"/>
</dbReference>
<dbReference type="Gene3D" id="3.20.20.40">
    <property type="entry name" value="1, 4-beta cellobiohydrolase"/>
    <property type="match status" value="1"/>
</dbReference>
<evidence type="ECO:0000313" key="5">
    <source>
        <dbReference type="Proteomes" id="UP000222056"/>
    </source>
</evidence>
<gene>
    <name evidence="4" type="ORF">SAMN02745716_1194</name>
</gene>
<proteinExistence type="inferred from homology"/>
<protein>
    <recommendedName>
        <fullName evidence="3">Glucanase</fullName>
        <ecNumber evidence="3">3.2.1.-</ecNumber>
    </recommendedName>
</protein>
<organism evidence="4 5">
    <name type="scientific">Thermoleophilum album</name>
    <dbReference type="NCBI Taxonomy" id="29539"/>
    <lineage>
        <taxon>Bacteria</taxon>
        <taxon>Bacillati</taxon>
        <taxon>Actinomycetota</taxon>
        <taxon>Thermoleophilia</taxon>
        <taxon>Thermoleophilales</taxon>
        <taxon>Thermoleophilaceae</taxon>
        <taxon>Thermoleophilum</taxon>
    </lineage>
</organism>
<evidence type="ECO:0000313" key="4">
    <source>
        <dbReference type="EMBL" id="SEH12756.1"/>
    </source>
</evidence>
<dbReference type="PRINTS" id="PR00733">
    <property type="entry name" value="GLHYDRLASE6"/>
</dbReference>
<comment type="similarity">
    <text evidence="3">Belongs to the glycosyl hydrolase family 6.</text>
</comment>
<dbReference type="PANTHER" id="PTHR34876:SF4">
    <property type="entry name" value="1,4-BETA-D-GLUCAN CELLOBIOHYDROLASE C-RELATED"/>
    <property type="match status" value="1"/>
</dbReference>
<reference evidence="5" key="1">
    <citation type="submission" date="2016-10" db="EMBL/GenBank/DDBJ databases">
        <authorList>
            <person name="Varghese N."/>
            <person name="Submissions S."/>
        </authorList>
    </citation>
    <scope>NUCLEOTIDE SEQUENCE [LARGE SCALE GENOMIC DNA]</scope>
    <source>
        <strain evidence="5">ATCC 35263</strain>
    </source>
</reference>
<feature type="binding site" evidence="2">
    <location>
        <position position="251"/>
    </location>
    <ligand>
        <name>substrate</name>
    </ligand>
</feature>
<dbReference type="EMBL" id="FNWJ01000001">
    <property type="protein sequence ID" value="SEH12756.1"/>
    <property type="molecule type" value="Genomic_DNA"/>
</dbReference>
<dbReference type="EC" id="3.2.1.-" evidence="3"/>
<dbReference type="OrthoDB" id="309899at2"/>
<keyword evidence="5" id="KW-1185">Reference proteome</keyword>
<evidence type="ECO:0000256" key="1">
    <source>
        <dbReference type="PIRSR" id="PIRSR001100-1"/>
    </source>
</evidence>
<sequence length="398" mass="44288">MRLGGFKAALAGALAAALLVPAAAAAYVEGLPDSALGAAPDVRPVFGQPAVPPVPALRDCVPAGYPRADNGRDPRGLDPRSPNPLAGLRFFVDPTEPAFQEYAEAWREGRAERARLLARIAYVPRARWMGRFTRPNMKKKIRDFLECVAAIQPGTVPIIVVMRHQGKQCSDTYDGGGPAEDARTKAWWDDFVEVVGDARVVIGFEPDSIGTIECLAPSRRMARLQLLRYGVQKLSQLPNATVYLEAEAADWQDPELVAEKLRIAGIQYARGFMLNVTHYEWPLNNIRYGWEISRLVGNKPFIINTGSTGRGPYQYYRRVEGRLKRFVTWCNPPRRGLGVPTTADTGFARVDAFVWLDRPGLSDGTCNGGPPVGEWWDERAIDLARRATTWLYYPQRFF</sequence>
<evidence type="ECO:0000256" key="2">
    <source>
        <dbReference type="PIRSR" id="PIRSR001100-2"/>
    </source>
</evidence>
<keyword evidence="3" id="KW-0326">Glycosidase</keyword>
<dbReference type="SUPFAM" id="SSF51989">
    <property type="entry name" value="Glycosyl hydrolases family 6, cellulases"/>
    <property type="match status" value="1"/>
</dbReference>
<dbReference type="PANTHER" id="PTHR34876">
    <property type="match status" value="1"/>
</dbReference>
<feature type="binding site" evidence="2">
    <location>
        <position position="128"/>
    </location>
    <ligand>
        <name>substrate</name>
    </ligand>
</feature>
<feature type="binding site" evidence="2">
    <location>
        <position position="329"/>
    </location>
    <ligand>
        <name>substrate</name>
    </ligand>
</feature>